<reference evidence="1 2" key="1">
    <citation type="journal article" date="2016" name="Sci. Rep.">
        <title>The Dendrobium catenatum Lindl. genome sequence provides insights into polysaccharide synthase, floral development and adaptive evolution.</title>
        <authorList>
            <person name="Zhang G.Q."/>
            <person name="Xu Q."/>
            <person name="Bian C."/>
            <person name="Tsai W.C."/>
            <person name="Yeh C.M."/>
            <person name="Liu K.W."/>
            <person name="Yoshida K."/>
            <person name="Zhang L.S."/>
            <person name="Chang S.B."/>
            <person name="Chen F."/>
            <person name="Shi Y."/>
            <person name="Su Y.Y."/>
            <person name="Zhang Y.Q."/>
            <person name="Chen L.J."/>
            <person name="Yin Y."/>
            <person name="Lin M."/>
            <person name="Huang H."/>
            <person name="Deng H."/>
            <person name="Wang Z.W."/>
            <person name="Zhu S.L."/>
            <person name="Zhao X."/>
            <person name="Deng C."/>
            <person name="Niu S.C."/>
            <person name="Huang J."/>
            <person name="Wang M."/>
            <person name="Liu G.H."/>
            <person name="Yang H.J."/>
            <person name="Xiao X.J."/>
            <person name="Hsiao Y.Y."/>
            <person name="Wu W.L."/>
            <person name="Chen Y.Y."/>
            <person name="Mitsuda N."/>
            <person name="Ohme-Takagi M."/>
            <person name="Luo Y.B."/>
            <person name="Van de Peer Y."/>
            <person name="Liu Z.J."/>
        </authorList>
    </citation>
    <scope>NUCLEOTIDE SEQUENCE [LARGE SCALE GENOMIC DNA]</scope>
    <source>
        <tissue evidence="1">The whole plant</tissue>
    </source>
</reference>
<keyword evidence="2" id="KW-1185">Reference proteome</keyword>
<dbReference type="Proteomes" id="UP000233837">
    <property type="component" value="Unassembled WGS sequence"/>
</dbReference>
<evidence type="ECO:0000313" key="1">
    <source>
        <dbReference type="EMBL" id="PKU81170.1"/>
    </source>
</evidence>
<organism evidence="1 2">
    <name type="scientific">Dendrobium catenatum</name>
    <dbReference type="NCBI Taxonomy" id="906689"/>
    <lineage>
        <taxon>Eukaryota</taxon>
        <taxon>Viridiplantae</taxon>
        <taxon>Streptophyta</taxon>
        <taxon>Embryophyta</taxon>
        <taxon>Tracheophyta</taxon>
        <taxon>Spermatophyta</taxon>
        <taxon>Magnoliopsida</taxon>
        <taxon>Liliopsida</taxon>
        <taxon>Asparagales</taxon>
        <taxon>Orchidaceae</taxon>
        <taxon>Epidendroideae</taxon>
        <taxon>Malaxideae</taxon>
        <taxon>Dendrobiinae</taxon>
        <taxon>Dendrobium</taxon>
    </lineage>
</organism>
<gene>
    <name evidence="1" type="ORF">MA16_Dca024251</name>
</gene>
<protein>
    <submittedName>
        <fullName evidence="1">Uncharacterized protein</fullName>
    </submittedName>
</protein>
<evidence type="ECO:0000313" key="2">
    <source>
        <dbReference type="Proteomes" id="UP000233837"/>
    </source>
</evidence>
<dbReference type="AlphaFoldDB" id="A0A2I0WZT7"/>
<dbReference type="EMBL" id="KZ502279">
    <property type="protein sequence ID" value="PKU81170.1"/>
    <property type="molecule type" value="Genomic_DNA"/>
</dbReference>
<accession>A0A2I0WZT7</accession>
<proteinExistence type="predicted"/>
<reference evidence="1 2" key="2">
    <citation type="journal article" date="2017" name="Nature">
        <title>The Apostasia genome and the evolution of orchids.</title>
        <authorList>
            <person name="Zhang G.Q."/>
            <person name="Liu K.W."/>
            <person name="Li Z."/>
            <person name="Lohaus R."/>
            <person name="Hsiao Y.Y."/>
            <person name="Niu S.C."/>
            <person name="Wang J.Y."/>
            <person name="Lin Y.C."/>
            <person name="Xu Q."/>
            <person name="Chen L.J."/>
            <person name="Yoshida K."/>
            <person name="Fujiwara S."/>
            <person name="Wang Z.W."/>
            <person name="Zhang Y.Q."/>
            <person name="Mitsuda N."/>
            <person name="Wang M."/>
            <person name="Liu G.H."/>
            <person name="Pecoraro L."/>
            <person name="Huang H.X."/>
            <person name="Xiao X.J."/>
            <person name="Lin M."/>
            <person name="Wu X.Y."/>
            <person name="Wu W.L."/>
            <person name="Chen Y.Y."/>
            <person name="Chang S.B."/>
            <person name="Sakamoto S."/>
            <person name="Ohme-Takagi M."/>
            <person name="Yagi M."/>
            <person name="Zeng S.J."/>
            <person name="Shen C.Y."/>
            <person name="Yeh C.M."/>
            <person name="Luo Y.B."/>
            <person name="Tsai W.C."/>
            <person name="Van de Peer Y."/>
            <person name="Liu Z.J."/>
        </authorList>
    </citation>
    <scope>NUCLEOTIDE SEQUENCE [LARGE SCALE GENOMIC DNA]</scope>
    <source>
        <tissue evidence="1">The whole plant</tissue>
    </source>
</reference>
<name>A0A2I0WZT7_9ASPA</name>
<sequence length="90" mass="10246">MVEEREGLVWWSGGNPAVVEEGEGLKWWSGRATTSGGGPAEVRSLSGGTAEVRRWSRRSFFLLFFLLLFLRSPFKRNVGSIYRFLEWHGP</sequence>